<feature type="compositionally biased region" description="Basic and acidic residues" evidence="9">
    <location>
        <begin position="244"/>
        <end position="254"/>
    </location>
</feature>
<feature type="DNA-binding region" description="Homeobox" evidence="7">
    <location>
        <begin position="252"/>
        <end position="312"/>
    </location>
</feature>
<dbReference type="PROSITE" id="PS00027">
    <property type="entry name" value="HOMEOBOX_1"/>
    <property type="match status" value="1"/>
</dbReference>
<evidence type="ECO:0000256" key="3">
    <source>
        <dbReference type="ARBA" id="ARBA00022473"/>
    </source>
</evidence>
<dbReference type="GO" id="GO:0000978">
    <property type="term" value="F:RNA polymerase II cis-regulatory region sequence-specific DNA binding"/>
    <property type="evidence" value="ECO:0007669"/>
    <property type="project" value="TreeGrafter"/>
</dbReference>
<keyword evidence="5 7" id="KW-0371">Homeobox</keyword>
<dbReference type="Pfam" id="PF00046">
    <property type="entry name" value="Homeodomain"/>
    <property type="match status" value="1"/>
</dbReference>
<dbReference type="SMART" id="SM00389">
    <property type="entry name" value="HOX"/>
    <property type="match status" value="1"/>
</dbReference>
<evidence type="ECO:0000256" key="8">
    <source>
        <dbReference type="RuleBase" id="RU000682"/>
    </source>
</evidence>
<evidence type="ECO:0000256" key="4">
    <source>
        <dbReference type="ARBA" id="ARBA00023125"/>
    </source>
</evidence>
<dbReference type="OMA" id="NTRLPNF"/>
<dbReference type="EMBL" id="AF518004">
    <property type="protein sequence ID" value="AAM90966.1"/>
    <property type="molecule type" value="mRNA"/>
</dbReference>
<dbReference type="InterPro" id="IPR017970">
    <property type="entry name" value="Homeobox_CS"/>
</dbReference>
<evidence type="ECO:0000256" key="2">
    <source>
        <dbReference type="ARBA" id="ARBA00010896"/>
    </source>
</evidence>
<evidence type="ECO:0000256" key="5">
    <source>
        <dbReference type="ARBA" id="ARBA00023155"/>
    </source>
</evidence>
<accession>Q8MUM6</accession>
<keyword evidence="13" id="KW-1185">Reference proteome</keyword>
<keyword evidence="3" id="KW-0217">Developmental protein</keyword>
<reference evidence="12" key="3">
    <citation type="submission" date="2025-05" db="UniProtKB">
        <authorList>
            <consortium name="Ensembl"/>
        </authorList>
    </citation>
    <scope>IDENTIFICATION</scope>
</reference>
<dbReference type="InterPro" id="IPR019549">
    <property type="entry name" value="Homeobox-engrailed_C-terminal"/>
</dbReference>
<dbReference type="GO" id="GO:0030182">
    <property type="term" value="P:neuron differentiation"/>
    <property type="evidence" value="ECO:0007669"/>
    <property type="project" value="TreeGrafter"/>
</dbReference>
<dbReference type="PRINTS" id="PR00026">
    <property type="entry name" value="ENGRAILED"/>
</dbReference>
<dbReference type="InterPro" id="IPR050720">
    <property type="entry name" value="Engrailed_Homeobox_TFs"/>
</dbReference>
<comment type="subcellular location">
    <subcellularLocation>
        <location evidence="1 7 8">Nucleus</location>
    </subcellularLocation>
</comment>
<dbReference type="GO" id="GO:0000981">
    <property type="term" value="F:DNA-binding transcription factor activity, RNA polymerase II-specific"/>
    <property type="evidence" value="ECO:0007669"/>
    <property type="project" value="InterPro"/>
</dbReference>
<dbReference type="InterPro" id="IPR000747">
    <property type="entry name" value="HD_engrailed"/>
</dbReference>
<comment type="similarity">
    <text evidence="2">Belongs to the engrailed homeobox family.</text>
</comment>
<evidence type="ECO:0000259" key="10">
    <source>
        <dbReference type="PROSITE" id="PS50071"/>
    </source>
</evidence>
<dbReference type="Ensembl" id="ENSCSAVT00000013968.1">
    <property type="protein sequence ID" value="ENSCSAVP00000013809.1"/>
    <property type="gene ID" value="ENSCSAVG00000008099.1"/>
</dbReference>
<evidence type="ECO:0000256" key="7">
    <source>
        <dbReference type="PROSITE-ProRule" id="PRU00108"/>
    </source>
</evidence>
<reference evidence="11" key="1">
    <citation type="journal article" date="2002" name="Dev. Genes Evol.">
        <title>An ascidian engrailed gene.</title>
        <authorList>
            <person name="Jiang D."/>
            <person name="Smith W.C."/>
        </authorList>
    </citation>
    <scope>NUCLEOTIDE SEQUENCE</scope>
</reference>
<name>Q8MUM6_CIOSA</name>
<dbReference type="PANTHER" id="PTHR24341">
    <property type="entry name" value="HOMEOBOX PROTEIN ENGRAILED"/>
    <property type="match status" value="1"/>
</dbReference>
<organism evidence="11">
    <name type="scientific">Ciona savignyi</name>
    <name type="common">Pacific transparent sea squirt</name>
    <dbReference type="NCBI Taxonomy" id="51511"/>
    <lineage>
        <taxon>Eukaryota</taxon>
        <taxon>Metazoa</taxon>
        <taxon>Chordata</taxon>
        <taxon>Tunicata</taxon>
        <taxon>Ascidiacea</taxon>
        <taxon>Phlebobranchia</taxon>
        <taxon>Cionidae</taxon>
        <taxon>Ciona</taxon>
    </lineage>
</organism>
<reference evidence="13" key="2">
    <citation type="submission" date="2003-08" db="EMBL/GenBank/DDBJ databases">
        <authorList>
            <person name="Birren B."/>
            <person name="Nusbaum C."/>
            <person name="Abebe A."/>
            <person name="Abouelleil A."/>
            <person name="Adekoya E."/>
            <person name="Ait-zahra M."/>
            <person name="Allen N."/>
            <person name="Allen T."/>
            <person name="An P."/>
            <person name="Anderson M."/>
            <person name="Anderson S."/>
            <person name="Arachchi H."/>
            <person name="Armbruster J."/>
            <person name="Bachantsang P."/>
            <person name="Baldwin J."/>
            <person name="Barry A."/>
            <person name="Bayul T."/>
            <person name="Blitshsteyn B."/>
            <person name="Bloom T."/>
            <person name="Blye J."/>
            <person name="Boguslavskiy L."/>
            <person name="Borowsky M."/>
            <person name="Boukhgalter B."/>
            <person name="Brunache A."/>
            <person name="Butler J."/>
            <person name="Calixte N."/>
            <person name="Calvo S."/>
            <person name="Camarata J."/>
            <person name="Campo K."/>
            <person name="Chang J."/>
            <person name="Cheshatsang Y."/>
            <person name="Citroen M."/>
            <person name="Collymore A."/>
            <person name="Considine T."/>
            <person name="Cook A."/>
            <person name="Cooke P."/>
            <person name="Corum B."/>
            <person name="Cuomo C."/>
            <person name="David R."/>
            <person name="Dawoe T."/>
            <person name="Degray S."/>
            <person name="Dodge S."/>
            <person name="Dooley K."/>
            <person name="Dorje P."/>
            <person name="Dorjee K."/>
            <person name="Dorris L."/>
            <person name="Duffey N."/>
            <person name="Dupes A."/>
            <person name="Elkins T."/>
            <person name="Engels R."/>
            <person name="Erickson J."/>
            <person name="Farina A."/>
            <person name="Faro S."/>
            <person name="Ferreira P."/>
            <person name="Fischer H."/>
            <person name="Fitzgerald M."/>
            <person name="Foley K."/>
            <person name="Gage D."/>
            <person name="Galagan J."/>
            <person name="Gearin G."/>
            <person name="Gnerre S."/>
            <person name="Gnirke A."/>
            <person name="Goyette A."/>
            <person name="Graham J."/>
            <person name="Grandbois E."/>
            <person name="Gyaltsen K."/>
            <person name="Hafez N."/>
            <person name="Hagopian D."/>
            <person name="Hagos B."/>
            <person name="Hall J."/>
            <person name="Hatcher B."/>
            <person name="Heller A."/>
            <person name="Higgins H."/>
            <person name="Honan T."/>
            <person name="Horn A."/>
            <person name="Houde N."/>
            <person name="Hughes L."/>
            <person name="Hulme W."/>
            <person name="Husby E."/>
            <person name="Iliev I."/>
            <person name="Jaffe D."/>
            <person name="Jones C."/>
            <person name="Kamal M."/>
            <person name="Kamat A."/>
            <person name="Kamvysselis M."/>
            <person name="Karlsson E."/>
            <person name="Kells C."/>
            <person name="Kieu A."/>
            <person name="Kisner P."/>
            <person name="Kodira C."/>
            <person name="Kulbokas E."/>
            <person name="Labutti K."/>
            <person name="Lama D."/>
            <person name="Landers T."/>
            <person name="Leger J."/>
            <person name="Levine S."/>
            <person name="Lewis D."/>
            <person name="Lewis T."/>
            <person name="Lindblad-toh K."/>
            <person name="Liu X."/>
            <person name="Lokyitsang T."/>
            <person name="Lokyitsang Y."/>
            <person name="Lucien O."/>
            <person name="Lui A."/>
            <person name="Ma L.J."/>
            <person name="Mabbitt R."/>
            <person name="Macdonald J."/>
            <person name="Maclean C."/>
            <person name="Major J."/>
            <person name="Manning J."/>
            <person name="Marabella R."/>
            <person name="Maru K."/>
            <person name="Matthews C."/>
            <person name="Mauceli E."/>
            <person name="Mccarthy M."/>
            <person name="Mcdonough S."/>
            <person name="Mcghee T."/>
            <person name="Meldrim J."/>
            <person name="Meneus L."/>
            <person name="Mesirov J."/>
            <person name="Mihalev A."/>
            <person name="Mihova T."/>
            <person name="Mikkelsen T."/>
            <person name="Mlenga V."/>
            <person name="Moru K."/>
            <person name="Mozes J."/>
            <person name="Mulrain L."/>
            <person name="Munson G."/>
            <person name="Naylor J."/>
            <person name="Newes C."/>
            <person name="Nguyen C."/>
            <person name="Nguyen N."/>
            <person name="Nguyen T."/>
            <person name="Nicol R."/>
            <person name="Nielsen C."/>
            <person name="Nizzari M."/>
            <person name="Norbu C."/>
            <person name="Norbu N."/>
            <person name="O'donnell P."/>
            <person name="Okoawo O."/>
            <person name="O'leary S."/>
            <person name="Omotosho B."/>
            <person name="O'neill K."/>
            <person name="Osman S."/>
            <person name="Parker S."/>
            <person name="Perrin D."/>
            <person name="Phunkhang P."/>
            <person name="Piqani B."/>
            <person name="Purcell S."/>
            <person name="Rachupka T."/>
            <person name="Ramasamy U."/>
            <person name="Rameau R."/>
            <person name="Ray V."/>
            <person name="Raymond C."/>
            <person name="Retta R."/>
            <person name="Richardson S."/>
            <person name="Rise C."/>
            <person name="Rodriguez J."/>
            <person name="Rogers J."/>
            <person name="Rogov P."/>
            <person name="Rutman M."/>
            <person name="Schupbach R."/>
            <person name="Seaman C."/>
            <person name="Settipalli S."/>
            <person name="Sharpe T."/>
            <person name="Sheridan J."/>
            <person name="Sherpa N."/>
            <person name="Shi J."/>
            <person name="Smirnov S."/>
            <person name="Smith C."/>
            <person name="Sougnez C."/>
            <person name="Spencer B."/>
            <person name="Stalker J."/>
            <person name="Stange-thomann N."/>
            <person name="Stavropoulos S."/>
            <person name="Stetson K."/>
            <person name="Stone C."/>
            <person name="Stone S."/>
            <person name="Stubbs M."/>
            <person name="Talamas J."/>
            <person name="Tchuinga P."/>
            <person name="Tenzing P."/>
            <person name="Tesfaye S."/>
            <person name="Theodore J."/>
            <person name="Thoulutsang Y."/>
            <person name="Topham K."/>
            <person name="Towey S."/>
            <person name="Tsamla T."/>
            <person name="Tsomo N."/>
            <person name="Vallee D."/>
            <person name="Vassiliev H."/>
            <person name="Venkataraman V."/>
            <person name="Vinson J."/>
            <person name="Vo A."/>
            <person name="Wade C."/>
            <person name="Wang S."/>
            <person name="Wangchuk T."/>
            <person name="Wangdi T."/>
            <person name="Whittaker C."/>
            <person name="Wilkinson J."/>
            <person name="Wu Y."/>
            <person name="Wyman D."/>
            <person name="Yadav S."/>
            <person name="Yang S."/>
            <person name="Yang X."/>
            <person name="Yeager S."/>
            <person name="Yee E."/>
            <person name="Young G."/>
            <person name="Zainoun J."/>
            <person name="Zembeck L."/>
            <person name="Zimmer A."/>
            <person name="Zody M."/>
            <person name="Lander E."/>
        </authorList>
    </citation>
    <scope>NUCLEOTIDE SEQUENCE [LARGE SCALE GENOMIC DNA]</scope>
</reference>
<sequence>MTRNTRLPNFNIDTILRSLPLKQNSNDQKVLQEKWIYNQGVQGLHPKNVFGYDSKPKEQTLTLQSRVSYANFNLQLQLFAQSILQQWKPIIPTESRQYVSFGPSSVTADLNDRDSNRFSEQTKKRYSWSPINDALHYKTNSSKKDDTLVKAGDDPLTSLDRLSQNVECSVGNQLLSLPKLQSSPKPTELGHSCDKNDQTEEICSSAKSISEDKKTLWPAWVYCTRYSDRPSAGPRIRKAKRKHKESDTDGGEKRARTAFTPQQVNYLQQMEFEKSQYLTEDRRIRVSESLGLSVSQIKVWFQNKRAKVKKTSGVKNELAMQLLAQGLYNHRTQKHED</sequence>
<dbReference type="Proteomes" id="UP000007875">
    <property type="component" value="Unassembled WGS sequence"/>
</dbReference>
<dbReference type="PROSITE" id="PS50071">
    <property type="entry name" value="HOMEOBOX_2"/>
    <property type="match status" value="1"/>
</dbReference>
<evidence type="ECO:0000313" key="12">
    <source>
        <dbReference type="Ensembl" id="ENSCSAVP00000013809.1"/>
    </source>
</evidence>
<dbReference type="InterPro" id="IPR001356">
    <property type="entry name" value="HD"/>
</dbReference>
<dbReference type="SUPFAM" id="SSF46689">
    <property type="entry name" value="Homeodomain-like"/>
    <property type="match status" value="1"/>
</dbReference>
<keyword evidence="4 7" id="KW-0238">DNA-binding</keyword>
<dbReference type="AlphaFoldDB" id="Q8MUM6"/>
<evidence type="ECO:0000313" key="11">
    <source>
        <dbReference type="EMBL" id="AAM90966.1"/>
    </source>
</evidence>
<keyword evidence="6 7" id="KW-0539">Nucleus</keyword>
<dbReference type="PANTHER" id="PTHR24341:SF6">
    <property type="entry name" value="HOMEOBOX PROTEIN INVECTED"/>
    <property type="match status" value="1"/>
</dbReference>
<dbReference type="STRING" id="51511.ENSCSAVP00000013809"/>
<evidence type="ECO:0000313" key="13">
    <source>
        <dbReference type="Proteomes" id="UP000007875"/>
    </source>
</evidence>
<feature type="region of interest" description="Disordered" evidence="9">
    <location>
        <begin position="231"/>
        <end position="254"/>
    </location>
</feature>
<evidence type="ECO:0000256" key="6">
    <source>
        <dbReference type="ARBA" id="ARBA00023242"/>
    </source>
</evidence>
<feature type="domain" description="Homeobox" evidence="10">
    <location>
        <begin position="250"/>
        <end position="311"/>
    </location>
</feature>
<dbReference type="GeneTree" id="ENSGT00940000167868"/>
<evidence type="ECO:0000256" key="9">
    <source>
        <dbReference type="SAM" id="MobiDB-lite"/>
    </source>
</evidence>
<dbReference type="eggNOG" id="KOG0493">
    <property type="taxonomic scope" value="Eukaryota"/>
</dbReference>
<protein>
    <submittedName>
        <fullName evidence="11">Engrailed</fullName>
    </submittedName>
</protein>
<dbReference type="InterPro" id="IPR009057">
    <property type="entry name" value="Homeodomain-like_sf"/>
</dbReference>
<evidence type="ECO:0000256" key="1">
    <source>
        <dbReference type="ARBA" id="ARBA00004123"/>
    </source>
</evidence>
<dbReference type="Gene3D" id="1.10.10.60">
    <property type="entry name" value="Homeodomain-like"/>
    <property type="match status" value="1"/>
</dbReference>
<dbReference type="Pfam" id="PF10525">
    <property type="entry name" value="Engrail_1_C_sig"/>
    <property type="match status" value="1"/>
</dbReference>
<dbReference type="CDD" id="cd00086">
    <property type="entry name" value="homeodomain"/>
    <property type="match status" value="1"/>
</dbReference>
<dbReference type="GO" id="GO:0005634">
    <property type="term" value="C:nucleus"/>
    <property type="evidence" value="ECO:0007669"/>
    <property type="project" value="UniProtKB-SubCell"/>
</dbReference>
<proteinExistence type="evidence at transcript level"/>
<dbReference type="HOGENOM" id="CLU_823754_0_0_1"/>